<accession>A0A812PS39</accession>
<protein>
    <submittedName>
        <fullName evidence="1">Uncharacterized protein</fullName>
    </submittedName>
</protein>
<organism evidence="1 2">
    <name type="scientific">Symbiodinium necroappetens</name>
    <dbReference type="NCBI Taxonomy" id="1628268"/>
    <lineage>
        <taxon>Eukaryota</taxon>
        <taxon>Sar</taxon>
        <taxon>Alveolata</taxon>
        <taxon>Dinophyceae</taxon>
        <taxon>Suessiales</taxon>
        <taxon>Symbiodiniaceae</taxon>
        <taxon>Symbiodinium</taxon>
    </lineage>
</organism>
<name>A0A812PS39_9DINO</name>
<dbReference type="AlphaFoldDB" id="A0A812PS39"/>
<dbReference type="EMBL" id="CAJNJA010015290">
    <property type="protein sequence ID" value="CAE7359297.1"/>
    <property type="molecule type" value="Genomic_DNA"/>
</dbReference>
<evidence type="ECO:0000313" key="2">
    <source>
        <dbReference type="Proteomes" id="UP000601435"/>
    </source>
</evidence>
<dbReference type="Proteomes" id="UP000601435">
    <property type="component" value="Unassembled WGS sequence"/>
</dbReference>
<comment type="caution">
    <text evidence="1">The sequence shown here is derived from an EMBL/GenBank/DDBJ whole genome shotgun (WGS) entry which is preliminary data.</text>
</comment>
<proteinExistence type="predicted"/>
<reference evidence="1" key="1">
    <citation type="submission" date="2021-02" db="EMBL/GenBank/DDBJ databases">
        <authorList>
            <person name="Dougan E. K."/>
            <person name="Rhodes N."/>
            <person name="Thang M."/>
            <person name="Chan C."/>
        </authorList>
    </citation>
    <scope>NUCLEOTIDE SEQUENCE</scope>
</reference>
<evidence type="ECO:0000313" key="1">
    <source>
        <dbReference type="EMBL" id="CAE7359297.1"/>
    </source>
</evidence>
<gene>
    <name evidence="1" type="ORF">SNEC2469_LOCUS9447</name>
</gene>
<keyword evidence="2" id="KW-1185">Reference proteome</keyword>
<feature type="non-terminal residue" evidence="1">
    <location>
        <position position="1"/>
    </location>
</feature>
<dbReference type="OrthoDB" id="417771at2759"/>
<sequence>HPVVLALFASLHTNDLLDLKARQEDIQLNDPQEAETKIPDYVAVMLRSLTVFLGMIQDMVSENRPPFVPIMVTEFLFDTSPDEMFTFWHIFAERFLRSAKGQTCTDEDIDATVDEVLSEVNFDEDEDDVNHWIW</sequence>